<dbReference type="SUPFAM" id="SSF47598">
    <property type="entry name" value="Ribbon-helix-helix"/>
    <property type="match status" value="1"/>
</dbReference>
<dbReference type="KEGG" id="bav:BAV1453"/>
<evidence type="ECO:0000313" key="3">
    <source>
        <dbReference type="EMBL" id="CAJ49065.1"/>
    </source>
</evidence>
<name>Q2L2E5_BORA1</name>
<proteinExistence type="predicted"/>
<dbReference type="GO" id="GO:0006355">
    <property type="term" value="P:regulation of DNA-templated transcription"/>
    <property type="evidence" value="ECO:0007669"/>
    <property type="project" value="InterPro"/>
</dbReference>
<dbReference type="InterPro" id="IPR010985">
    <property type="entry name" value="Ribbon_hlx_hlx"/>
</dbReference>
<dbReference type="InterPro" id="IPR013321">
    <property type="entry name" value="Arc_rbn_hlx_hlx"/>
</dbReference>
<sequence>MSDRHQQTSYPLRMPPELREALERAAESSGRSLHAEIILRLQKSYLEDAQVTNVTLSAPEDESQKRLGRQLIEALAKQNDQLHQILVALEIADVQKDHDEATSAESVGDIADIPSQPSNARGITGPTTQTAKKSAKKASPPGQTAAASSPISAEPEPKFTFKSFKKK</sequence>
<evidence type="ECO:0000313" key="4">
    <source>
        <dbReference type="Proteomes" id="UP000001977"/>
    </source>
</evidence>
<gene>
    <name evidence="3" type="ordered locus">BAV1453</name>
</gene>
<evidence type="ECO:0000259" key="2">
    <source>
        <dbReference type="Pfam" id="PF03869"/>
    </source>
</evidence>
<keyword evidence="4" id="KW-1185">Reference proteome</keyword>
<dbReference type="GO" id="GO:0003677">
    <property type="term" value="F:DNA binding"/>
    <property type="evidence" value="ECO:0007669"/>
    <property type="project" value="InterPro"/>
</dbReference>
<dbReference type="InterPro" id="IPR005569">
    <property type="entry name" value="Arc_DNA-bd_dom"/>
</dbReference>
<feature type="region of interest" description="Disordered" evidence="1">
    <location>
        <begin position="98"/>
        <end position="167"/>
    </location>
</feature>
<organism evidence="3 4">
    <name type="scientific">Bordetella avium (strain 197N)</name>
    <dbReference type="NCBI Taxonomy" id="360910"/>
    <lineage>
        <taxon>Bacteria</taxon>
        <taxon>Pseudomonadati</taxon>
        <taxon>Pseudomonadota</taxon>
        <taxon>Betaproteobacteria</taxon>
        <taxon>Burkholderiales</taxon>
        <taxon>Alcaligenaceae</taxon>
        <taxon>Bordetella</taxon>
    </lineage>
</organism>
<dbReference type="RefSeq" id="WP_012417129.1">
    <property type="nucleotide sequence ID" value="NC_010645.1"/>
</dbReference>
<dbReference type="Gene3D" id="1.10.1220.10">
    <property type="entry name" value="Met repressor-like"/>
    <property type="match status" value="1"/>
</dbReference>
<evidence type="ECO:0000256" key="1">
    <source>
        <dbReference type="SAM" id="MobiDB-lite"/>
    </source>
</evidence>
<dbReference type="Pfam" id="PF03869">
    <property type="entry name" value="Arc"/>
    <property type="match status" value="1"/>
</dbReference>
<dbReference type="Proteomes" id="UP000001977">
    <property type="component" value="Chromosome"/>
</dbReference>
<feature type="compositionally biased region" description="Low complexity" evidence="1">
    <location>
        <begin position="126"/>
        <end position="154"/>
    </location>
</feature>
<feature type="domain" description="Arc-like DNA binding" evidence="2">
    <location>
        <begin position="10"/>
        <end position="52"/>
    </location>
</feature>
<dbReference type="HOGENOM" id="CLU_1591417_0_0_4"/>
<protein>
    <submittedName>
        <fullName evidence="3">Phage protein</fullName>
    </submittedName>
</protein>
<dbReference type="AlphaFoldDB" id="Q2L2E5"/>
<accession>Q2L2E5</accession>
<reference evidence="3 4" key="1">
    <citation type="journal article" date="2006" name="J. Bacteriol.">
        <title>Comparison of the genome sequence of the poultry pathogen Bordetella avium with those of B. bronchiseptica, B. pertussis, and B. parapertussis reveals extensive diversity in surface structures associated with host interaction.</title>
        <authorList>
            <person name="Sebaihia M."/>
            <person name="Preston A."/>
            <person name="Maskell D.J."/>
            <person name="Kuzmiak H."/>
            <person name="Connell T.D."/>
            <person name="King N.D."/>
            <person name="Orndorff P.E."/>
            <person name="Miyamoto D.M."/>
            <person name="Thomson N.R."/>
            <person name="Harris D."/>
            <person name="Goble A."/>
            <person name="Lord A."/>
            <person name="Murphy L."/>
            <person name="Quail M.A."/>
            <person name="Rutter S."/>
            <person name="Squares R."/>
            <person name="Squares S."/>
            <person name="Woodward J."/>
            <person name="Parkhill J."/>
            <person name="Temple L.M."/>
        </authorList>
    </citation>
    <scope>NUCLEOTIDE SEQUENCE [LARGE SCALE GENOMIC DNA]</scope>
    <source>
        <strain evidence="3 4">197N</strain>
    </source>
</reference>
<dbReference type="EMBL" id="AM167904">
    <property type="protein sequence ID" value="CAJ49065.1"/>
    <property type="molecule type" value="Genomic_DNA"/>
</dbReference>